<proteinExistence type="predicted"/>
<keyword evidence="4" id="KW-1185">Reference proteome</keyword>
<evidence type="ECO:0000313" key="3">
    <source>
        <dbReference type="EMBL" id="RKP33726.1"/>
    </source>
</evidence>
<dbReference type="Proteomes" id="UP000268162">
    <property type="component" value="Unassembled WGS sequence"/>
</dbReference>
<protein>
    <submittedName>
        <fullName evidence="3">Uncharacterized protein</fullName>
    </submittedName>
</protein>
<feature type="chain" id="PRO_5020371318" evidence="2">
    <location>
        <begin position="26"/>
        <end position="100"/>
    </location>
</feature>
<reference evidence="4" key="1">
    <citation type="journal article" date="2018" name="Nat. Microbiol.">
        <title>Leveraging single-cell genomics to expand the fungal tree of life.</title>
        <authorList>
            <person name="Ahrendt S.R."/>
            <person name="Quandt C.A."/>
            <person name="Ciobanu D."/>
            <person name="Clum A."/>
            <person name="Salamov A."/>
            <person name="Andreopoulos B."/>
            <person name="Cheng J.F."/>
            <person name="Woyke T."/>
            <person name="Pelin A."/>
            <person name="Henrissat B."/>
            <person name="Reynolds N.K."/>
            <person name="Benny G.L."/>
            <person name="Smith M.E."/>
            <person name="James T.Y."/>
            <person name="Grigoriev I.V."/>
        </authorList>
    </citation>
    <scope>NUCLEOTIDE SEQUENCE [LARGE SCALE GENOMIC DNA]</scope>
    <source>
        <strain evidence="4">RSA 468</strain>
    </source>
</reference>
<feature type="coiled-coil region" evidence="1">
    <location>
        <begin position="66"/>
        <end position="93"/>
    </location>
</feature>
<dbReference type="AlphaFoldDB" id="A0A4P9ZKD1"/>
<gene>
    <name evidence="3" type="ORF">BJ085DRAFT_32402</name>
</gene>
<evidence type="ECO:0000313" key="4">
    <source>
        <dbReference type="Proteomes" id="UP000268162"/>
    </source>
</evidence>
<dbReference type="EMBL" id="ML003601">
    <property type="protein sequence ID" value="RKP33726.1"/>
    <property type="molecule type" value="Genomic_DNA"/>
</dbReference>
<organism evidence="3 4">
    <name type="scientific">Dimargaris cristalligena</name>
    <dbReference type="NCBI Taxonomy" id="215637"/>
    <lineage>
        <taxon>Eukaryota</taxon>
        <taxon>Fungi</taxon>
        <taxon>Fungi incertae sedis</taxon>
        <taxon>Zoopagomycota</taxon>
        <taxon>Kickxellomycotina</taxon>
        <taxon>Dimargaritomycetes</taxon>
        <taxon>Dimargaritales</taxon>
        <taxon>Dimargaritaceae</taxon>
        <taxon>Dimargaris</taxon>
    </lineage>
</organism>
<evidence type="ECO:0000256" key="1">
    <source>
        <dbReference type="SAM" id="Coils"/>
    </source>
</evidence>
<name>A0A4P9ZKD1_9FUNG</name>
<accession>A0A4P9ZKD1</accession>
<evidence type="ECO:0000256" key="2">
    <source>
        <dbReference type="SAM" id="SignalP"/>
    </source>
</evidence>
<sequence>MRFNVAVTIGTLATVAVLAATLVSSQPLADTQSANNLTNLQRRSLADPFELGPHFEWQISNSPEKMQKLRDEIATLKAEIAELEAKIKARNDAQTNGTPS</sequence>
<feature type="signal peptide" evidence="2">
    <location>
        <begin position="1"/>
        <end position="25"/>
    </location>
</feature>
<keyword evidence="1" id="KW-0175">Coiled coil</keyword>
<keyword evidence="2" id="KW-0732">Signal</keyword>